<dbReference type="Pfam" id="PF10294">
    <property type="entry name" value="Methyltransf_16"/>
    <property type="match status" value="1"/>
</dbReference>
<feature type="region of interest" description="Disordered" evidence="1">
    <location>
        <begin position="236"/>
        <end position="266"/>
    </location>
</feature>
<protein>
    <submittedName>
        <fullName evidence="2">Uncharacterized protein</fullName>
    </submittedName>
</protein>
<dbReference type="EMBL" id="BEGY01000039">
    <property type="protein sequence ID" value="GAX79085.1"/>
    <property type="molecule type" value="Genomic_DNA"/>
</dbReference>
<gene>
    <name evidence="2" type="ORF">CEUSTIGMA_g6525.t1</name>
</gene>
<evidence type="ECO:0000313" key="2">
    <source>
        <dbReference type="EMBL" id="GAX79085.1"/>
    </source>
</evidence>
<dbReference type="Gene3D" id="3.40.50.150">
    <property type="entry name" value="Vaccinia Virus protein VP39"/>
    <property type="match status" value="1"/>
</dbReference>
<sequence length="452" mass="49029">MLKDDADEESFIELIIASDRVDKWVQQIRKGKRGAVLELLEAVESSPAYAEEARQAGVVGLLTKMLSKTDDEELMEAAARVITACSGHMACGGKVREFTYDGIRVGIKEGALGDGLGAKVWSLAHVLARELVEYPALVSGKRVLEIGAGCGLNGIIAAKLGAHEVVLTDVEGPVLTNLLHCVAMNAADTASASQPTGQQQYPMHQVTDEELFEEAEEVEDETDIIGALMGLDGSKAAASSPGTITLPEPMPRSLTGEGNEGPSMKWDLGNMRVRMLDWEESLRLLEGSSAYPQLEGMVRSQAETSTCDEPPVLIEGGCADTNKAEIQARHAALPSTVLPPKVPSDETFPVVIGNEVMYEVRHARLVAAVVAHRLMPGGACLVCGAVRDLKVFETFRMEMKRRGLRVRERNVELNSTHLGVMGQLKEYEGGFLMMAIDHTSYPYTAWHRNDFV</sequence>
<dbReference type="SUPFAM" id="SSF53335">
    <property type="entry name" value="S-adenosyl-L-methionine-dependent methyltransferases"/>
    <property type="match status" value="1"/>
</dbReference>
<reference evidence="2 3" key="1">
    <citation type="submission" date="2017-08" db="EMBL/GenBank/DDBJ databases">
        <title>Acidophilic green algal genome provides insights into adaptation to an acidic environment.</title>
        <authorList>
            <person name="Hirooka S."/>
            <person name="Hirose Y."/>
            <person name="Kanesaki Y."/>
            <person name="Higuchi S."/>
            <person name="Fujiwara T."/>
            <person name="Onuma R."/>
            <person name="Era A."/>
            <person name="Ohbayashi R."/>
            <person name="Uzuka A."/>
            <person name="Nozaki H."/>
            <person name="Yoshikawa H."/>
            <person name="Miyagishima S.Y."/>
        </authorList>
    </citation>
    <scope>NUCLEOTIDE SEQUENCE [LARGE SCALE GENOMIC DNA]</scope>
    <source>
        <strain evidence="2 3">NIES-2499</strain>
    </source>
</reference>
<dbReference type="PANTHER" id="PTHR14614:SF157">
    <property type="entry name" value="METHYLTRANSFERASE TYPE 12 DOMAIN-CONTAINING PROTEIN"/>
    <property type="match status" value="1"/>
</dbReference>
<accession>A0A250X7P6</accession>
<dbReference type="Proteomes" id="UP000232323">
    <property type="component" value="Unassembled WGS sequence"/>
</dbReference>
<dbReference type="STRING" id="1157962.A0A250X7P6"/>
<dbReference type="PANTHER" id="PTHR14614">
    <property type="entry name" value="HEPATOCELLULAR CARCINOMA-ASSOCIATED ANTIGEN"/>
    <property type="match status" value="1"/>
</dbReference>
<proteinExistence type="predicted"/>
<dbReference type="InterPro" id="IPR019410">
    <property type="entry name" value="Methyltransf_16"/>
</dbReference>
<dbReference type="InterPro" id="IPR029063">
    <property type="entry name" value="SAM-dependent_MTases_sf"/>
</dbReference>
<comment type="caution">
    <text evidence="2">The sequence shown here is derived from an EMBL/GenBank/DDBJ whole genome shotgun (WGS) entry which is preliminary data.</text>
</comment>
<organism evidence="2 3">
    <name type="scientific">Chlamydomonas eustigma</name>
    <dbReference type="NCBI Taxonomy" id="1157962"/>
    <lineage>
        <taxon>Eukaryota</taxon>
        <taxon>Viridiplantae</taxon>
        <taxon>Chlorophyta</taxon>
        <taxon>core chlorophytes</taxon>
        <taxon>Chlorophyceae</taxon>
        <taxon>CS clade</taxon>
        <taxon>Chlamydomonadales</taxon>
        <taxon>Chlamydomonadaceae</taxon>
        <taxon>Chlamydomonas</taxon>
    </lineage>
</organism>
<dbReference type="OrthoDB" id="545599at2759"/>
<dbReference type="CDD" id="cd02440">
    <property type="entry name" value="AdoMet_MTases"/>
    <property type="match status" value="1"/>
</dbReference>
<name>A0A250X7P6_9CHLO</name>
<evidence type="ECO:0000256" key="1">
    <source>
        <dbReference type="SAM" id="MobiDB-lite"/>
    </source>
</evidence>
<evidence type="ECO:0000313" key="3">
    <source>
        <dbReference type="Proteomes" id="UP000232323"/>
    </source>
</evidence>
<dbReference type="AlphaFoldDB" id="A0A250X7P6"/>
<keyword evidence="3" id="KW-1185">Reference proteome</keyword>